<comment type="similarity">
    <text evidence="1">Belongs to the class-III pyridoxal-phosphate-dependent aminotransferase family.</text>
</comment>
<dbReference type="Pfam" id="PF00202">
    <property type="entry name" value="Aminotran_3"/>
    <property type="match status" value="1"/>
</dbReference>
<proteinExistence type="inferred from homology"/>
<dbReference type="EMBL" id="CP144540">
    <property type="protein sequence ID" value="WWC65990.1"/>
    <property type="molecule type" value="Genomic_DNA"/>
</dbReference>
<dbReference type="InterPro" id="IPR015424">
    <property type="entry name" value="PyrdxlP-dep_Trfase"/>
</dbReference>
<reference evidence="3" key="2">
    <citation type="submission" date="2024-02" db="EMBL/GenBank/DDBJ databases">
        <title>Comparative genomics of Cryptococcus and Kwoniella reveals pathogenesis evolution and contrasting modes of karyotype evolution via chromosome fusion or intercentromeric recombination.</title>
        <authorList>
            <person name="Coelho M.A."/>
            <person name="David-Palma M."/>
            <person name="Shea T."/>
            <person name="Bowers K."/>
            <person name="McGinley-Smith S."/>
            <person name="Mohammad A.W."/>
            <person name="Gnirke A."/>
            <person name="Yurkov A.M."/>
            <person name="Nowrousian M."/>
            <person name="Sun S."/>
            <person name="Cuomo C.A."/>
            <person name="Heitman J."/>
        </authorList>
    </citation>
    <scope>NUCLEOTIDE SEQUENCE</scope>
    <source>
        <strain evidence="3">CBS 10117</strain>
    </source>
</reference>
<organism evidence="3 4">
    <name type="scientific">Kwoniella dejecticola CBS 10117</name>
    <dbReference type="NCBI Taxonomy" id="1296121"/>
    <lineage>
        <taxon>Eukaryota</taxon>
        <taxon>Fungi</taxon>
        <taxon>Dikarya</taxon>
        <taxon>Basidiomycota</taxon>
        <taxon>Agaricomycotina</taxon>
        <taxon>Tremellomycetes</taxon>
        <taxon>Tremellales</taxon>
        <taxon>Cryptococcaceae</taxon>
        <taxon>Kwoniella</taxon>
    </lineage>
</organism>
<evidence type="ECO:0000313" key="3">
    <source>
        <dbReference type="EMBL" id="WWC65990.1"/>
    </source>
</evidence>
<dbReference type="InterPro" id="IPR015422">
    <property type="entry name" value="PyrdxlP-dep_Trfase_small"/>
</dbReference>
<dbReference type="PANTHER" id="PTHR43094">
    <property type="entry name" value="AMINOTRANSFERASE"/>
    <property type="match status" value="1"/>
</dbReference>
<evidence type="ECO:0000256" key="2">
    <source>
        <dbReference type="ARBA" id="ARBA00022898"/>
    </source>
</evidence>
<dbReference type="InterPro" id="IPR005814">
    <property type="entry name" value="Aminotrans_3"/>
</dbReference>
<dbReference type="RefSeq" id="XP_018260146.2">
    <property type="nucleotide sequence ID" value="XM_018410337.2"/>
</dbReference>
<dbReference type="GO" id="GO:0005829">
    <property type="term" value="C:cytosol"/>
    <property type="evidence" value="ECO:0007669"/>
    <property type="project" value="TreeGrafter"/>
</dbReference>
<dbReference type="KEGG" id="kdj:28970762"/>
<evidence type="ECO:0000313" key="4">
    <source>
        <dbReference type="Proteomes" id="UP000078595"/>
    </source>
</evidence>
<dbReference type="GeneID" id="28970762"/>
<dbReference type="Gene3D" id="3.40.640.10">
    <property type="entry name" value="Type I PLP-dependent aspartate aminotransferase-like (Major domain)"/>
    <property type="match status" value="1"/>
</dbReference>
<keyword evidence="4" id="KW-1185">Reference proteome</keyword>
<dbReference type="Gene3D" id="3.90.1150.10">
    <property type="entry name" value="Aspartate Aminotransferase, domain 1"/>
    <property type="match status" value="1"/>
</dbReference>
<dbReference type="PANTHER" id="PTHR43094:SF1">
    <property type="entry name" value="AMINOTRANSFERASE CLASS-III"/>
    <property type="match status" value="1"/>
</dbReference>
<protein>
    <submittedName>
        <fullName evidence="3">Uncharacterized protein</fullName>
    </submittedName>
</protein>
<dbReference type="Proteomes" id="UP000078595">
    <property type="component" value="Chromosome 11"/>
</dbReference>
<dbReference type="GO" id="GO:0008483">
    <property type="term" value="F:transaminase activity"/>
    <property type="evidence" value="ECO:0007669"/>
    <property type="project" value="InterPro"/>
</dbReference>
<dbReference type="AlphaFoldDB" id="A0AAJ8KYZ3"/>
<accession>A0AAJ8KYZ3</accession>
<dbReference type="GO" id="GO:0030170">
    <property type="term" value="F:pyridoxal phosphate binding"/>
    <property type="evidence" value="ECO:0007669"/>
    <property type="project" value="InterPro"/>
</dbReference>
<dbReference type="InterPro" id="IPR015421">
    <property type="entry name" value="PyrdxlP-dep_Trfase_major"/>
</dbReference>
<gene>
    <name evidence="3" type="ORF">I303_108612</name>
</gene>
<evidence type="ECO:0000256" key="1">
    <source>
        <dbReference type="ARBA" id="ARBA00008954"/>
    </source>
</evidence>
<keyword evidence="2" id="KW-0663">Pyridoxal phosphate</keyword>
<name>A0AAJ8KYZ3_9TREE</name>
<sequence>MAKGLGSGYVPISAVLAGRRVTERVKKSGGWKNSHTYQNHPVCCAVALKVMQTIERDRLLENVRERGEQLLRELREGMRSIDIVSDVRGTGLFVGLDIDGPSASQPRLSARIKDKAFANGLLVAGYSGTIDGIEGESIVLTPAYTVTESQISEIVRLLLKSIKEVVRDLQEEQKE</sequence>
<reference evidence="3" key="1">
    <citation type="submission" date="2013-07" db="EMBL/GenBank/DDBJ databases">
        <authorList>
            <consortium name="The Broad Institute Genome Sequencing Platform"/>
            <person name="Cuomo C."/>
            <person name="Litvintseva A."/>
            <person name="Chen Y."/>
            <person name="Heitman J."/>
            <person name="Sun S."/>
            <person name="Springer D."/>
            <person name="Dromer F."/>
            <person name="Young S.K."/>
            <person name="Zeng Q."/>
            <person name="Gargeya S."/>
            <person name="Fitzgerald M."/>
            <person name="Abouelleil A."/>
            <person name="Alvarado L."/>
            <person name="Berlin A.M."/>
            <person name="Chapman S.B."/>
            <person name="Dewar J."/>
            <person name="Goldberg J."/>
            <person name="Griggs A."/>
            <person name="Gujja S."/>
            <person name="Hansen M."/>
            <person name="Howarth C."/>
            <person name="Imamovic A."/>
            <person name="Larimer J."/>
            <person name="McCowan C."/>
            <person name="Murphy C."/>
            <person name="Pearson M."/>
            <person name="Priest M."/>
            <person name="Roberts A."/>
            <person name="Saif S."/>
            <person name="Shea T."/>
            <person name="Sykes S."/>
            <person name="Wortman J."/>
            <person name="Nusbaum C."/>
            <person name="Birren B."/>
        </authorList>
    </citation>
    <scope>NUCLEOTIDE SEQUENCE</scope>
    <source>
        <strain evidence="3">CBS 10117</strain>
    </source>
</reference>
<dbReference type="SUPFAM" id="SSF53383">
    <property type="entry name" value="PLP-dependent transferases"/>
    <property type="match status" value="1"/>
</dbReference>